<dbReference type="Proteomes" id="UP001438292">
    <property type="component" value="Unassembled WGS sequence"/>
</dbReference>
<sequence>MNKPDFFVDTSMGELLAETRRNFAKRPRWWHAICGRILYTHPPTFIGPDDGLNEIYKQQRLLFNHGSVRWAALVQANRLLFEVGGYDLPLLLLHSADPEFDDKPQALAKLAEDLYRLKHTEPEDESRARLAQFVTDEMDRCLGMQLPSEWSESAVMASTAMFFRRYAPNERITGRWYPILTHPSTQAVLQLPKLFWPERLMAMWENEELY</sequence>
<proteinExistence type="predicted"/>
<name>A0ABV0H136_9NEIS</name>
<accession>A0ABV0H136</accession>
<gene>
    <name evidence="1" type="ORF">ABH309_04920</name>
</gene>
<evidence type="ECO:0000313" key="1">
    <source>
        <dbReference type="EMBL" id="MEO3953790.1"/>
    </source>
</evidence>
<organism evidence="1 2">
    <name type="scientific">Chromobacterium piscinae</name>
    <dbReference type="NCBI Taxonomy" id="686831"/>
    <lineage>
        <taxon>Bacteria</taxon>
        <taxon>Pseudomonadati</taxon>
        <taxon>Pseudomonadota</taxon>
        <taxon>Betaproteobacteria</taxon>
        <taxon>Neisseriales</taxon>
        <taxon>Chromobacteriaceae</taxon>
        <taxon>Chromobacterium</taxon>
    </lineage>
</organism>
<keyword evidence="2" id="KW-1185">Reference proteome</keyword>
<comment type="caution">
    <text evidence="1">The sequence shown here is derived from an EMBL/GenBank/DDBJ whole genome shotgun (WGS) entry which is preliminary data.</text>
</comment>
<protein>
    <submittedName>
        <fullName evidence="1">Uncharacterized protein</fullName>
    </submittedName>
</protein>
<evidence type="ECO:0000313" key="2">
    <source>
        <dbReference type="Proteomes" id="UP001438292"/>
    </source>
</evidence>
<dbReference type="RefSeq" id="WP_221668183.1">
    <property type="nucleotide sequence ID" value="NZ_JBDJHV010000024.1"/>
</dbReference>
<reference evidence="1 2" key="1">
    <citation type="submission" date="2024-05" db="EMBL/GenBank/DDBJ databases">
        <authorList>
            <person name="De Oliveira J.P."/>
            <person name="Noriler S.A."/>
            <person name="De Oliveira A.G."/>
            <person name="Sipoli D.S."/>
        </authorList>
    </citation>
    <scope>NUCLEOTIDE SEQUENCE [LARGE SCALE GENOMIC DNA]</scope>
    <source>
        <strain evidence="1 2">LABIM186</strain>
    </source>
</reference>
<dbReference type="EMBL" id="JBDQQU010000004">
    <property type="protein sequence ID" value="MEO3953790.1"/>
    <property type="molecule type" value="Genomic_DNA"/>
</dbReference>